<gene>
    <name evidence="1" type="primary">gb21379</name>
    <name evidence="1" type="ORF">PR202_gb21379</name>
</gene>
<keyword evidence="2" id="KW-1185">Reference proteome</keyword>
<reference evidence="1" key="1">
    <citation type="journal article" date="2018" name="DNA Res.">
        <title>Multiple hybrid de novo genome assembly of finger millet, an orphan allotetraploid crop.</title>
        <authorList>
            <person name="Hatakeyama M."/>
            <person name="Aluri S."/>
            <person name="Balachadran M.T."/>
            <person name="Sivarajan S.R."/>
            <person name="Patrignani A."/>
            <person name="Gruter S."/>
            <person name="Poveda L."/>
            <person name="Shimizu-Inatsugi R."/>
            <person name="Baeten J."/>
            <person name="Francoijs K.J."/>
            <person name="Nataraja K.N."/>
            <person name="Reddy Y.A.N."/>
            <person name="Phadnis S."/>
            <person name="Ravikumar R.L."/>
            <person name="Schlapbach R."/>
            <person name="Sreeman S.M."/>
            <person name="Shimizu K.K."/>
        </authorList>
    </citation>
    <scope>NUCLEOTIDE SEQUENCE</scope>
</reference>
<dbReference type="Proteomes" id="UP001054889">
    <property type="component" value="Unassembled WGS sequence"/>
</dbReference>
<dbReference type="CDD" id="cd01763">
    <property type="entry name" value="Ubl_SUMO_like"/>
    <property type="match status" value="1"/>
</dbReference>
<comment type="caution">
    <text evidence="1">The sequence shown here is derived from an EMBL/GenBank/DDBJ whole genome shotgun (WGS) entry which is preliminary data.</text>
</comment>
<proteinExistence type="predicted"/>
<accession>A0AAV5FDY9</accession>
<dbReference type="SUPFAM" id="SSF54236">
    <property type="entry name" value="Ubiquitin-like"/>
    <property type="match status" value="2"/>
</dbReference>
<name>A0AAV5FDY9_ELECO</name>
<dbReference type="Gene3D" id="3.10.20.90">
    <property type="entry name" value="Phosphatidylinositol 3-kinase Catalytic Subunit, Chain A, domain 1"/>
    <property type="match status" value="2"/>
</dbReference>
<dbReference type="EMBL" id="BQKI01000084">
    <property type="protein sequence ID" value="GJN32842.1"/>
    <property type="molecule type" value="Genomic_DNA"/>
</dbReference>
<organism evidence="1 2">
    <name type="scientific">Eleusine coracana subsp. coracana</name>
    <dbReference type="NCBI Taxonomy" id="191504"/>
    <lineage>
        <taxon>Eukaryota</taxon>
        <taxon>Viridiplantae</taxon>
        <taxon>Streptophyta</taxon>
        <taxon>Embryophyta</taxon>
        <taxon>Tracheophyta</taxon>
        <taxon>Spermatophyta</taxon>
        <taxon>Magnoliopsida</taxon>
        <taxon>Liliopsida</taxon>
        <taxon>Poales</taxon>
        <taxon>Poaceae</taxon>
        <taxon>PACMAD clade</taxon>
        <taxon>Chloridoideae</taxon>
        <taxon>Cynodonteae</taxon>
        <taxon>Eleusininae</taxon>
        <taxon>Eleusine</taxon>
    </lineage>
</organism>
<evidence type="ECO:0000313" key="2">
    <source>
        <dbReference type="Proteomes" id="UP001054889"/>
    </source>
</evidence>
<dbReference type="PANTHER" id="PTHR10562">
    <property type="entry name" value="SMALL UBIQUITIN-RELATED MODIFIER"/>
    <property type="match status" value="1"/>
</dbReference>
<evidence type="ECO:0000313" key="1">
    <source>
        <dbReference type="EMBL" id="GJN32842.1"/>
    </source>
</evidence>
<dbReference type="InterPro" id="IPR029071">
    <property type="entry name" value="Ubiquitin-like_domsf"/>
</dbReference>
<dbReference type="AlphaFoldDB" id="A0AAV5FDY9"/>
<sequence length="182" mass="21134">MEATGSSYSPPAWRPWKNQQLQLITLVLKDDEGRRLTRTMRSSDRLQDLMSFYYAMVPTVPRGKGIFLSQDARVDGEETPADYWMKDGDEVAFFMRFNLSTFVTLRVRDFLEQWGVFTRTMRRTDRLQGLMDYYYSMVPAAGHGRFLFLGVAISGDETPLDLGLQDDFMITFVPRPPHIPRE</sequence>
<reference evidence="1" key="2">
    <citation type="submission" date="2021-12" db="EMBL/GenBank/DDBJ databases">
        <title>Resequencing data analysis of finger millet.</title>
        <authorList>
            <person name="Hatakeyama M."/>
            <person name="Aluri S."/>
            <person name="Balachadran M.T."/>
            <person name="Sivarajan S.R."/>
            <person name="Poveda L."/>
            <person name="Shimizu-Inatsugi R."/>
            <person name="Schlapbach R."/>
            <person name="Sreeman S.M."/>
            <person name="Shimizu K.K."/>
        </authorList>
    </citation>
    <scope>NUCLEOTIDE SEQUENCE</scope>
</reference>
<protein>
    <submittedName>
        <fullName evidence="1">Uncharacterized protein</fullName>
    </submittedName>
</protein>